<dbReference type="Proteomes" id="UP001157974">
    <property type="component" value="Unassembled WGS sequence"/>
</dbReference>
<evidence type="ECO:0000313" key="2">
    <source>
        <dbReference type="EMBL" id="KAJ8907061.1"/>
    </source>
</evidence>
<protein>
    <submittedName>
        <fullName evidence="2">Uncharacterized protein</fullName>
    </submittedName>
</protein>
<evidence type="ECO:0000256" key="1">
    <source>
        <dbReference type="SAM" id="Phobius"/>
    </source>
</evidence>
<sequence>MSKGQAVYCFGLSVSGAIAMVCFGAAFAKHYPYFGYEGDMDEAAGACFRTAIAFGILGGLSVVLFMYAAAKQRMAPTNVRGRYEAV</sequence>
<keyword evidence="1" id="KW-0472">Membrane</keyword>
<keyword evidence="1" id="KW-1133">Transmembrane helix</keyword>
<keyword evidence="1" id="KW-0812">Transmembrane</keyword>
<evidence type="ECO:0000313" key="3">
    <source>
        <dbReference type="Proteomes" id="UP001157974"/>
    </source>
</evidence>
<accession>A0AAV8V2S3</accession>
<comment type="caution">
    <text evidence="2">The sequence shown here is derived from an EMBL/GenBank/DDBJ whole genome shotgun (WGS) entry which is preliminary data.</text>
</comment>
<organism evidence="2 3">
    <name type="scientific">Rhodosorus marinus</name>
    <dbReference type="NCBI Taxonomy" id="101924"/>
    <lineage>
        <taxon>Eukaryota</taxon>
        <taxon>Rhodophyta</taxon>
        <taxon>Stylonematophyceae</taxon>
        <taxon>Stylonematales</taxon>
        <taxon>Stylonemataceae</taxon>
        <taxon>Rhodosorus</taxon>
    </lineage>
</organism>
<feature type="transmembrane region" description="Helical" evidence="1">
    <location>
        <begin position="7"/>
        <end position="28"/>
    </location>
</feature>
<feature type="transmembrane region" description="Helical" evidence="1">
    <location>
        <begin position="48"/>
        <end position="70"/>
    </location>
</feature>
<reference evidence="2 3" key="1">
    <citation type="journal article" date="2023" name="Nat. Commun.">
        <title>Origin of minicircular mitochondrial genomes in red algae.</title>
        <authorList>
            <person name="Lee Y."/>
            <person name="Cho C.H."/>
            <person name="Lee Y.M."/>
            <person name="Park S.I."/>
            <person name="Yang J.H."/>
            <person name="West J.A."/>
            <person name="Bhattacharya D."/>
            <person name="Yoon H.S."/>
        </authorList>
    </citation>
    <scope>NUCLEOTIDE SEQUENCE [LARGE SCALE GENOMIC DNA]</scope>
    <source>
        <strain evidence="2 3">CCMP1338</strain>
        <tissue evidence="2">Whole cell</tissue>
    </source>
</reference>
<gene>
    <name evidence="2" type="ORF">NDN08_003544</name>
</gene>
<dbReference type="AlphaFoldDB" id="A0AAV8V2S3"/>
<dbReference type="EMBL" id="JAMWBK010000003">
    <property type="protein sequence ID" value="KAJ8907061.1"/>
    <property type="molecule type" value="Genomic_DNA"/>
</dbReference>
<proteinExistence type="predicted"/>
<keyword evidence="3" id="KW-1185">Reference proteome</keyword>
<name>A0AAV8V2S3_9RHOD</name>